<name>A0AB37LV67_9BACT</name>
<organism evidence="1 2">
    <name type="scientific">Parabacteroides merdae</name>
    <dbReference type="NCBI Taxonomy" id="46503"/>
    <lineage>
        <taxon>Bacteria</taxon>
        <taxon>Pseudomonadati</taxon>
        <taxon>Bacteroidota</taxon>
        <taxon>Bacteroidia</taxon>
        <taxon>Bacteroidales</taxon>
        <taxon>Tannerellaceae</taxon>
        <taxon>Parabacteroides</taxon>
    </lineage>
</organism>
<dbReference type="AlphaFoldDB" id="A0AB37LV67"/>
<dbReference type="RefSeq" id="WP_122116219.1">
    <property type="nucleotide sequence ID" value="NZ_JAHPXH010000017.1"/>
</dbReference>
<dbReference type="Proteomes" id="UP000261088">
    <property type="component" value="Unassembled WGS sequence"/>
</dbReference>
<reference evidence="1 2" key="1">
    <citation type="submission" date="2018-08" db="EMBL/GenBank/DDBJ databases">
        <title>A genome reference for cultivated species of the human gut microbiota.</title>
        <authorList>
            <person name="Zou Y."/>
            <person name="Xue W."/>
            <person name="Luo G."/>
        </authorList>
    </citation>
    <scope>NUCLEOTIDE SEQUENCE [LARGE SCALE GENOMIC DNA]</scope>
    <source>
        <strain evidence="1 2">OM05-11AA</strain>
    </source>
</reference>
<gene>
    <name evidence="1" type="ORF">DXB61_07785</name>
</gene>
<dbReference type="EMBL" id="QSUP01000007">
    <property type="protein sequence ID" value="RGN52136.1"/>
    <property type="molecule type" value="Genomic_DNA"/>
</dbReference>
<proteinExistence type="predicted"/>
<evidence type="ECO:0000313" key="1">
    <source>
        <dbReference type="EMBL" id="RGN52136.1"/>
    </source>
</evidence>
<evidence type="ECO:0008006" key="3">
    <source>
        <dbReference type="Google" id="ProtNLM"/>
    </source>
</evidence>
<evidence type="ECO:0000313" key="2">
    <source>
        <dbReference type="Proteomes" id="UP000261088"/>
    </source>
</evidence>
<sequence>MKKKFVIRKIMIGRESLYLYKGEYGNTFGYGINQVYEIKQFDTKEEAESIISQLGDGMYEIVEVYIK</sequence>
<protein>
    <recommendedName>
        <fullName evidence="3">WGR domain-containing protein</fullName>
    </recommendedName>
</protein>
<accession>A0AB37LV67</accession>
<comment type="caution">
    <text evidence="1">The sequence shown here is derived from an EMBL/GenBank/DDBJ whole genome shotgun (WGS) entry which is preliminary data.</text>
</comment>